<sequence length="211" mass="23441">MATKDCHPGRGFAVPHHPASRSPRRGARRPAILDVAAREHSKTLLVFLTTIHSLMVRGLMSWRRRMTRNVSQALAGDRGVGSTQMHHYFLPTRSSSSLPDTYDARPPTLNQVPRPIPSTTTPDTSPVPGDICPSDPHRCAHRLSGGSRCHELERFLVVGFVRNHLLHRGPFQTPYSPCDGSPRGPRLLVLALCDRGLLAPIRHQERTRVTP</sequence>
<protein>
    <submittedName>
        <fullName evidence="2">Uncharacterized protein</fullName>
    </submittedName>
</protein>
<keyword evidence="3" id="KW-1185">Reference proteome</keyword>
<evidence type="ECO:0000313" key="2">
    <source>
        <dbReference type="EMBL" id="TFK82532.1"/>
    </source>
</evidence>
<feature type="compositionally biased region" description="Low complexity" evidence="1">
    <location>
        <begin position="117"/>
        <end position="128"/>
    </location>
</feature>
<proteinExistence type="predicted"/>
<evidence type="ECO:0000313" key="3">
    <source>
        <dbReference type="Proteomes" id="UP000308197"/>
    </source>
</evidence>
<dbReference type="EMBL" id="ML211475">
    <property type="protein sequence ID" value="TFK82532.1"/>
    <property type="molecule type" value="Genomic_DNA"/>
</dbReference>
<feature type="region of interest" description="Disordered" evidence="1">
    <location>
        <begin position="1"/>
        <end position="27"/>
    </location>
</feature>
<dbReference type="Proteomes" id="UP000308197">
    <property type="component" value="Unassembled WGS sequence"/>
</dbReference>
<gene>
    <name evidence="2" type="ORF">K466DRAFT_590446</name>
</gene>
<feature type="region of interest" description="Disordered" evidence="1">
    <location>
        <begin position="106"/>
        <end position="129"/>
    </location>
</feature>
<organism evidence="2 3">
    <name type="scientific">Polyporus arcularius HHB13444</name>
    <dbReference type="NCBI Taxonomy" id="1314778"/>
    <lineage>
        <taxon>Eukaryota</taxon>
        <taxon>Fungi</taxon>
        <taxon>Dikarya</taxon>
        <taxon>Basidiomycota</taxon>
        <taxon>Agaricomycotina</taxon>
        <taxon>Agaricomycetes</taxon>
        <taxon>Polyporales</taxon>
        <taxon>Polyporaceae</taxon>
        <taxon>Polyporus</taxon>
    </lineage>
</organism>
<feature type="compositionally biased region" description="Basic residues" evidence="1">
    <location>
        <begin position="18"/>
        <end position="27"/>
    </location>
</feature>
<dbReference type="AlphaFoldDB" id="A0A5C3NZS8"/>
<dbReference type="InParanoid" id="A0A5C3NZS8"/>
<name>A0A5C3NZS8_9APHY</name>
<reference evidence="2 3" key="1">
    <citation type="journal article" date="2019" name="Nat. Ecol. Evol.">
        <title>Megaphylogeny resolves global patterns of mushroom evolution.</title>
        <authorList>
            <person name="Varga T."/>
            <person name="Krizsan K."/>
            <person name="Foldi C."/>
            <person name="Dima B."/>
            <person name="Sanchez-Garcia M."/>
            <person name="Sanchez-Ramirez S."/>
            <person name="Szollosi G.J."/>
            <person name="Szarkandi J.G."/>
            <person name="Papp V."/>
            <person name="Albert L."/>
            <person name="Andreopoulos W."/>
            <person name="Angelini C."/>
            <person name="Antonin V."/>
            <person name="Barry K.W."/>
            <person name="Bougher N.L."/>
            <person name="Buchanan P."/>
            <person name="Buyck B."/>
            <person name="Bense V."/>
            <person name="Catcheside P."/>
            <person name="Chovatia M."/>
            <person name="Cooper J."/>
            <person name="Damon W."/>
            <person name="Desjardin D."/>
            <person name="Finy P."/>
            <person name="Geml J."/>
            <person name="Haridas S."/>
            <person name="Hughes K."/>
            <person name="Justo A."/>
            <person name="Karasinski D."/>
            <person name="Kautmanova I."/>
            <person name="Kiss B."/>
            <person name="Kocsube S."/>
            <person name="Kotiranta H."/>
            <person name="LaButti K.M."/>
            <person name="Lechner B.E."/>
            <person name="Liimatainen K."/>
            <person name="Lipzen A."/>
            <person name="Lukacs Z."/>
            <person name="Mihaltcheva S."/>
            <person name="Morgado L.N."/>
            <person name="Niskanen T."/>
            <person name="Noordeloos M.E."/>
            <person name="Ohm R.A."/>
            <person name="Ortiz-Santana B."/>
            <person name="Ovrebo C."/>
            <person name="Racz N."/>
            <person name="Riley R."/>
            <person name="Savchenko A."/>
            <person name="Shiryaev A."/>
            <person name="Soop K."/>
            <person name="Spirin V."/>
            <person name="Szebenyi C."/>
            <person name="Tomsovsky M."/>
            <person name="Tulloss R.E."/>
            <person name="Uehling J."/>
            <person name="Grigoriev I.V."/>
            <person name="Vagvolgyi C."/>
            <person name="Papp T."/>
            <person name="Martin F.M."/>
            <person name="Miettinen O."/>
            <person name="Hibbett D.S."/>
            <person name="Nagy L.G."/>
        </authorList>
    </citation>
    <scope>NUCLEOTIDE SEQUENCE [LARGE SCALE GENOMIC DNA]</scope>
    <source>
        <strain evidence="2 3">HHB13444</strain>
    </source>
</reference>
<evidence type="ECO:0000256" key="1">
    <source>
        <dbReference type="SAM" id="MobiDB-lite"/>
    </source>
</evidence>
<accession>A0A5C3NZS8</accession>